<evidence type="ECO:0000256" key="2">
    <source>
        <dbReference type="ARBA" id="ARBA00022692"/>
    </source>
</evidence>
<dbReference type="NCBIfam" id="TIGR00247">
    <property type="entry name" value="endolytic transglycosylase MltG"/>
    <property type="match status" value="1"/>
</dbReference>
<dbReference type="RefSeq" id="WP_151666254.1">
    <property type="nucleotide sequence ID" value="NZ_WBVO01000001.1"/>
</dbReference>
<evidence type="ECO:0000313" key="9">
    <source>
        <dbReference type="Proteomes" id="UP000468650"/>
    </source>
</evidence>
<evidence type="ECO:0000256" key="1">
    <source>
        <dbReference type="ARBA" id="ARBA00022475"/>
    </source>
</evidence>
<comment type="function">
    <text evidence="7">Functions as a peptidoglycan terminase that cleaves nascent peptidoglycan strands endolytically to terminate their elongation.</text>
</comment>
<evidence type="ECO:0000256" key="6">
    <source>
        <dbReference type="ARBA" id="ARBA00023316"/>
    </source>
</evidence>
<keyword evidence="1 7" id="KW-1003">Cell membrane</keyword>
<dbReference type="OrthoDB" id="9814591at2"/>
<comment type="caution">
    <text evidence="8">The sequence shown here is derived from an EMBL/GenBank/DDBJ whole genome shotgun (WGS) entry which is preliminary data.</text>
</comment>
<evidence type="ECO:0000256" key="5">
    <source>
        <dbReference type="ARBA" id="ARBA00023239"/>
    </source>
</evidence>
<dbReference type="EMBL" id="WBVO01000001">
    <property type="protein sequence ID" value="KAB2814675.1"/>
    <property type="molecule type" value="Genomic_DNA"/>
</dbReference>
<keyword evidence="4 7" id="KW-0472">Membrane</keyword>
<keyword evidence="5 7" id="KW-0456">Lyase</keyword>
<keyword evidence="2 7" id="KW-0812">Transmembrane</keyword>
<evidence type="ECO:0000256" key="3">
    <source>
        <dbReference type="ARBA" id="ARBA00022989"/>
    </source>
</evidence>
<dbReference type="EC" id="4.2.2.29" evidence="7"/>
<accession>A0A6N6RMA4</accession>
<sequence>MRKRIFLFLFIFLLLGGSVVAWFGYRLTMKSNFVGHPIEFIVDENTELIDIVHAIDSGLVDPETFKEWATFKELGTHLKYGRYVFEEGMSNREMVNRLIGGLQTPSRLQFHNVKNMNQLASALDRDLQPSKADFLEALTNDSLWIANGVEDKAHRMAYILPNTYEVYWTASAEEVVSRLLVEHGKYWTDEREELAQSKGLTPIEVSILASIVQGETYMEDEMPIVAGLYLNRLRKGIRLQCDATSKFAWEQDHPEDYPVRRVLNKMTEYDHPYNTYLIDGLPPGPISIPEIVAIEAVLNADKNEFIFMMADLDRPGYHRFAKTLAQHERNIRDYRKARGR</sequence>
<evidence type="ECO:0000256" key="4">
    <source>
        <dbReference type="ARBA" id="ARBA00023136"/>
    </source>
</evidence>
<dbReference type="Pfam" id="PF02618">
    <property type="entry name" value="YceG"/>
    <property type="match status" value="1"/>
</dbReference>
<dbReference type="PANTHER" id="PTHR30518">
    <property type="entry name" value="ENDOLYTIC MUREIN TRANSGLYCOSYLASE"/>
    <property type="match status" value="1"/>
</dbReference>
<organism evidence="8 9">
    <name type="scientific">Phaeocystidibacter luteus</name>
    <dbReference type="NCBI Taxonomy" id="911197"/>
    <lineage>
        <taxon>Bacteria</taxon>
        <taxon>Pseudomonadati</taxon>
        <taxon>Bacteroidota</taxon>
        <taxon>Flavobacteriia</taxon>
        <taxon>Flavobacteriales</taxon>
        <taxon>Phaeocystidibacteraceae</taxon>
        <taxon>Phaeocystidibacter</taxon>
    </lineage>
</organism>
<keyword evidence="6 7" id="KW-0961">Cell wall biogenesis/degradation</keyword>
<keyword evidence="3 7" id="KW-1133">Transmembrane helix</keyword>
<comment type="catalytic activity">
    <reaction evidence="7">
        <text>a peptidoglycan chain = a peptidoglycan chain with N-acetyl-1,6-anhydromuramyl-[peptide] at the reducing end + a peptidoglycan chain with N-acetylglucosamine at the non-reducing end.</text>
        <dbReference type="EC" id="4.2.2.29"/>
    </reaction>
</comment>
<dbReference type="GO" id="GO:0071555">
    <property type="term" value="P:cell wall organization"/>
    <property type="evidence" value="ECO:0007669"/>
    <property type="project" value="UniProtKB-KW"/>
</dbReference>
<proteinExistence type="inferred from homology"/>
<dbReference type="Proteomes" id="UP000468650">
    <property type="component" value="Unassembled WGS sequence"/>
</dbReference>
<reference evidence="8 9" key="1">
    <citation type="submission" date="2019-09" db="EMBL/GenBank/DDBJ databases">
        <title>Genomes of family Cryomorphaceae.</title>
        <authorList>
            <person name="Bowman J.P."/>
        </authorList>
    </citation>
    <scope>NUCLEOTIDE SEQUENCE [LARGE SCALE GENOMIC DNA]</scope>
    <source>
        <strain evidence="8 9">LMG 25704</strain>
    </source>
</reference>
<protein>
    <recommendedName>
        <fullName evidence="7">Endolytic murein transglycosylase</fullName>
        <ecNumber evidence="7">4.2.2.29</ecNumber>
    </recommendedName>
    <alternativeName>
        <fullName evidence="7">Peptidoglycan lytic transglycosylase</fullName>
    </alternativeName>
    <alternativeName>
        <fullName evidence="7">Peptidoglycan polymerization terminase</fullName>
    </alternativeName>
</protein>
<gene>
    <name evidence="7 8" type="primary">mltG</name>
    <name evidence="8" type="ORF">F8C67_02725</name>
</gene>
<dbReference type="HAMAP" id="MF_02065">
    <property type="entry name" value="MltG"/>
    <property type="match status" value="1"/>
</dbReference>
<dbReference type="Gene3D" id="3.30.160.60">
    <property type="entry name" value="Classic Zinc Finger"/>
    <property type="match status" value="1"/>
</dbReference>
<dbReference type="AlphaFoldDB" id="A0A6N6RMA4"/>
<evidence type="ECO:0000256" key="7">
    <source>
        <dbReference type="HAMAP-Rule" id="MF_02065"/>
    </source>
</evidence>
<name>A0A6N6RMA4_9FLAO</name>
<dbReference type="GO" id="GO:0008932">
    <property type="term" value="F:lytic endotransglycosylase activity"/>
    <property type="evidence" value="ECO:0007669"/>
    <property type="project" value="UniProtKB-UniRule"/>
</dbReference>
<evidence type="ECO:0000313" key="8">
    <source>
        <dbReference type="EMBL" id="KAB2814675.1"/>
    </source>
</evidence>
<dbReference type="GO" id="GO:0009252">
    <property type="term" value="P:peptidoglycan biosynthetic process"/>
    <property type="evidence" value="ECO:0007669"/>
    <property type="project" value="UniProtKB-UniRule"/>
</dbReference>
<keyword evidence="9" id="KW-1185">Reference proteome</keyword>
<dbReference type="GO" id="GO:0005886">
    <property type="term" value="C:plasma membrane"/>
    <property type="evidence" value="ECO:0007669"/>
    <property type="project" value="UniProtKB-UniRule"/>
</dbReference>
<feature type="site" description="Important for catalytic activity" evidence="7">
    <location>
        <position position="215"/>
    </location>
</feature>
<comment type="similarity">
    <text evidence="7">Belongs to the transglycosylase MltG family.</text>
</comment>
<dbReference type="PANTHER" id="PTHR30518:SF2">
    <property type="entry name" value="ENDOLYTIC MUREIN TRANSGLYCOSYLASE"/>
    <property type="match status" value="1"/>
</dbReference>
<dbReference type="InterPro" id="IPR003770">
    <property type="entry name" value="MLTG-like"/>
</dbReference>